<dbReference type="PANTHER" id="PTHR21112:SF0">
    <property type="entry name" value="CHEMOSENSORY PROTEIN A 29A-RELATED"/>
    <property type="match status" value="1"/>
</dbReference>
<dbReference type="Proteomes" id="UP000091820">
    <property type="component" value="Unassembled WGS sequence"/>
</dbReference>
<dbReference type="InterPro" id="IPR010512">
    <property type="entry name" value="DUF1091"/>
</dbReference>
<proteinExistence type="predicted"/>
<dbReference type="VEuPathDB" id="VectorBase:GBRI045108"/>
<keyword evidence="2" id="KW-1185">Reference proteome</keyword>
<dbReference type="Pfam" id="PF06477">
    <property type="entry name" value="DUF1091"/>
    <property type="match status" value="1"/>
</dbReference>
<dbReference type="PANTHER" id="PTHR21112">
    <property type="entry name" value="CHEMOSENSORY PROTEIN A 29A-RELATED"/>
    <property type="match status" value="1"/>
</dbReference>
<evidence type="ECO:0000313" key="2">
    <source>
        <dbReference type="Proteomes" id="UP000091820"/>
    </source>
</evidence>
<dbReference type="AlphaFoldDB" id="A0A1A9X5P0"/>
<reference evidence="2" key="1">
    <citation type="submission" date="2014-03" db="EMBL/GenBank/DDBJ databases">
        <authorList>
            <person name="Aksoy S."/>
            <person name="Warren W."/>
            <person name="Wilson R.K."/>
        </authorList>
    </citation>
    <scope>NUCLEOTIDE SEQUENCE [LARGE SCALE GENOMIC DNA]</scope>
    <source>
        <strain evidence="2">IAEA</strain>
    </source>
</reference>
<name>A0A1A9X5P0_9MUSC</name>
<sequence>MCNISHLQAENPPWKFDVLDVTFEVQNTDIFEMEAKITQPTRGVYAVSGVLNFKEDITDECHMELQLLYSKTGTGNSYSPTPFRLQKMNTTEFMNWPYKDYLLDTLRTCAENFVELEEDIPFVAPVKKTRVVLNECKFNSDKLPTVMKNGFYKMEIRVYDQIEAVKPEFLIPLELFIHWSLPTTFLHMKYIGNVDLIKLDDRIFSPAVQNSIKN</sequence>
<evidence type="ECO:0000313" key="1">
    <source>
        <dbReference type="EnsemblMetazoa" id="GBRI045108-PA"/>
    </source>
</evidence>
<accession>A0A1A9X5P0</accession>
<dbReference type="EnsemblMetazoa" id="GBRI045108-RA">
    <property type="protein sequence ID" value="GBRI045108-PA"/>
    <property type="gene ID" value="GBRI045108"/>
</dbReference>
<organism evidence="1 2">
    <name type="scientific">Glossina brevipalpis</name>
    <dbReference type="NCBI Taxonomy" id="37001"/>
    <lineage>
        <taxon>Eukaryota</taxon>
        <taxon>Metazoa</taxon>
        <taxon>Ecdysozoa</taxon>
        <taxon>Arthropoda</taxon>
        <taxon>Hexapoda</taxon>
        <taxon>Insecta</taxon>
        <taxon>Pterygota</taxon>
        <taxon>Neoptera</taxon>
        <taxon>Endopterygota</taxon>
        <taxon>Diptera</taxon>
        <taxon>Brachycera</taxon>
        <taxon>Muscomorpha</taxon>
        <taxon>Hippoboscoidea</taxon>
        <taxon>Glossinidae</taxon>
        <taxon>Glossina</taxon>
    </lineage>
</organism>
<reference evidence="1" key="2">
    <citation type="submission" date="2020-05" db="UniProtKB">
        <authorList>
            <consortium name="EnsemblMetazoa"/>
        </authorList>
    </citation>
    <scope>IDENTIFICATION</scope>
    <source>
        <strain evidence="1">IAEA</strain>
    </source>
</reference>
<protein>
    <submittedName>
        <fullName evidence="1">Uncharacterized protein</fullName>
    </submittedName>
</protein>